<dbReference type="GeneID" id="118428252"/>
<gene>
    <name evidence="5" type="primary">LOC118428252</name>
</gene>
<reference evidence="4" key="1">
    <citation type="journal article" date="2020" name="Nat. Ecol. Evol.">
        <title>Deeply conserved synteny resolves early events in vertebrate evolution.</title>
        <authorList>
            <person name="Simakov O."/>
            <person name="Marletaz F."/>
            <person name="Yue J.X."/>
            <person name="O'Connell B."/>
            <person name="Jenkins J."/>
            <person name="Brandt A."/>
            <person name="Calef R."/>
            <person name="Tung C.H."/>
            <person name="Huang T.K."/>
            <person name="Schmutz J."/>
            <person name="Satoh N."/>
            <person name="Yu J.K."/>
            <person name="Putnam N.H."/>
            <person name="Green R.E."/>
            <person name="Rokhsar D.S."/>
        </authorList>
    </citation>
    <scope>NUCLEOTIDE SEQUENCE [LARGE SCALE GENOMIC DNA]</scope>
    <source>
        <strain evidence="4">S238N-H82</strain>
    </source>
</reference>
<feature type="repeat" description="TPR" evidence="1">
    <location>
        <begin position="1180"/>
        <end position="1213"/>
    </location>
</feature>
<evidence type="ECO:0000256" key="1">
    <source>
        <dbReference type="PROSITE-ProRule" id="PRU00339"/>
    </source>
</evidence>
<feature type="repeat" description="TPR" evidence="1">
    <location>
        <begin position="1004"/>
        <end position="1037"/>
    </location>
</feature>
<dbReference type="KEGG" id="bfo:118428252"/>
<evidence type="ECO:0000259" key="3">
    <source>
        <dbReference type="Pfam" id="PF03445"/>
    </source>
</evidence>
<dbReference type="PANTHER" id="PTHR19959">
    <property type="entry name" value="KINESIN LIGHT CHAIN"/>
    <property type="match status" value="1"/>
</dbReference>
<dbReference type="InterPro" id="IPR005105">
    <property type="entry name" value="GlnD_Uridyltrans_N"/>
</dbReference>
<feature type="region of interest" description="Disordered" evidence="2">
    <location>
        <begin position="196"/>
        <end position="217"/>
    </location>
</feature>
<sequence>MADMDRFVEVEVLKTLGDVNLEKGRLYKDAAKLDRAMMLYSSALLRCEDADVGESLENRYRHAEKLRQGKTTATSIKNEPSRTANKMPSIAMMAEKFKHLDRRLTVDFDKDSLLIDYTKLVVEGIANEDGMLEVEAIKSLGDVYLKRGTETKDTPCLTKATALYNTALARCEGVQGRVVLIHRLLYTARIRQDMKKNANRVPKRRRQQQQQGDVPRDFPFTSAYTDVVGQQFMSPSAYIASQTVKPPAPDDRSYEDNLTAGARALADGNLDRAEEKFASALRLIHDPNKPDRGKEAECLCRLGDIYVQRGKTTKEGRKFTQAASLYNAAMARTDTDTDKIKQSLQDTEQWFLQHTANVQSEPSPSDSAMSHQMRLEDMRARAKSQLEAIDQQHNPYQYDEDDPKMLAAEAERAEAVKALFKNIAKDRQTFIQDLVDECIATLGPPPCKYAFIGLGSQATELVTPYSDLEFAILIEEGEDDDDTRRYFLNLTHYLHLKVINLGETILPAMAIPSLNDFYSEDPDKDWFFDSVTPRGFSFDGFMPWACKTPFGRDKTKTKQSVSLIQPPAKMAEFQELEVSLTEGYHLSDILRRVAFLAGEKALVNKYRKNLNKVVTSDLLSHFQSRLSAMGILSENREMMTTYEPTGQLLNVKKDIYRFPGVAIEILVLCCQINLASTWAVIDRLRETGQIQRENATHLTVLTSISAELRLRTYMANKGQKDSLSPLDEIKHQTKTQKVSDTTLKSEFHIPDTQILYRYYYRAIPLKKCIPEVIQDGSQLQSRGVFKTTIFDVSNECRGRIAKNLFNSSKCIHHFEAALKDAGTDMISRSVLLVELGGYLALHGDVTKAKSYFEEALMIHKGIHIDNTANPVIAGSLHNLGIAWGILCDPKKAISCFEQSLTILQCIFGVSTPHPDIASALANLGFCWRDLGDEGKAISYIEQSLMMRKTVYGDTAHEHIAKSLTALGFCWSSLGDEKKAISYYEQSLTMSKTIYGQNTVHPDIAAVLNNMGLSYSNLGNQQKAVSCYEQSLMIKKAIYGETARHQDIAMSLNNVGLTWSKLDNYEKAISYFEKVLKMQKAVYGEKAAHLEIATTLNNLGFSWRKLGDYRKSISYYEQVKVMRKRIFGENTAHPKIAETLDSLGSCWAEFGDAKKAIGYFEQSLTMWKTIHGDKTAHLEIAGALYNLGSLWSKLDDQKKAIDYFEQSLRMTKTIYGENTVHTLISGALEQLGSSWSKLGDHKKAVSYFNQSLRMAKTMYGDNTAHADIAKSLHNLGSSWSKLGNQKKAISYFEQSLTMEKTIRGPNAADKDLVRIFDALGTLWSELDDERKEISYYEQAIEMWKTVKGEDTRNPGIAGRLHNLGLCWSNLGDEKKAISYFQQSLAMRKTIYGDTTAHADIALSLFGLGSSWSKLGDHRKAIRNLNQSLTMMKKVYGDNTAHLHITAALHELALVWNKVGYQDKAVEYEEQSQRMVMSLYARGTLRF</sequence>
<dbReference type="PANTHER" id="PTHR19959:SF119">
    <property type="entry name" value="FUNGAL LIPASE-LIKE DOMAIN-CONTAINING PROTEIN"/>
    <property type="match status" value="1"/>
</dbReference>
<dbReference type="SUPFAM" id="SSF48452">
    <property type="entry name" value="TPR-like"/>
    <property type="match status" value="4"/>
</dbReference>
<protein>
    <submittedName>
        <fullName evidence="5">Uncharacterized protein LOC118428252</fullName>
    </submittedName>
</protein>
<organism evidence="4 5">
    <name type="scientific">Branchiostoma floridae</name>
    <name type="common">Florida lancelet</name>
    <name type="synonym">Amphioxus</name>
    <dbReference type="NCBI Taxonomy" id="7739"/>
    <lineage>
        <taxon>Eukaryota</taxon>
        <taxon>Metazoa</taxon>
        <taxon>Chordata</taxon>
        <taxon>Cephalochordata</taxon>
        <taxon>Leptocardii</taxon>
        <taxon>Amphioxiformes</taxon>
        <taxon>Branchiostomatidae</taxon>
        <taxon>Branchiostoma</taxon>
    </lineage>
</organism>
<feature type="repeat" description="TPR" evidence="1">
    <location>
        <begin position="1224"/>
        <end position="1257"/>
    </location>
</feature>
<dbReference type="Pfam" id="PF13374">
    <property type="entry name" value="TPR_10"/>
    <property type="match status" value="2"/>
</dbReference>
<dbReference type="OrthoDB" id="6092778at2759"/>
<keyword evidence="1" id="KW-0802">TPR repeat</keyword>
<dbReference type="GO" id="GO:0008773">
    <property type="term" value="F:[protein-PII] uridylyltransferase activity"/>
    <property type="evidence" value="ECO:0007669"/>
    <property type="project" value="InterPro"/>
</dbReference>
<reference evidence="5" key="2">
    <citation type="submission" date="2025-08" db="UniProtKB">
        <authorList>
            <consortium name="RefSeq"/>
        </authorList>
    </citation>
    <scope>IDENTIFICATION</scope>
    <source>
        <strain evidence="5">S238N-H82</strain>
        <tissue evidence="5">Testes</tissue>
    </source>
</reference>
<dbReference type="Pfam" id="PF13181">
    <property type="entry name" value="TPR_8"/>
    <property type="match status" value="1"/>
</dbReference>
<feature type="repeat" description="TPR" evidence="1">
    <location>
        <begin position="1048"/>
        <end position="1081"/>
    </location>
</feature>
<dbReference type="Proteomes" id="UP000001554">
    <property type="component" value="Chromosome 12"/>
</dbReference>
<evidence type="ECO:0000256" key="2">
    <source>
        <dbReference type="SAM" id="MobiDB-lite"/>
    </source>
</evidence>
<dbReference type="PROSITE" id="PS50005">
    <property type="entry name" value="TPR"/>
    <property type="match status" value="7"/>
</dbReference>
<evidence type="ECO:0000313" key="5">
    <source>
        <dbReference type="RefSeq" id="XP_035694151.1"/>
    </source>
</evidence>
<dbReference type="InterPro" id="IPR011990">
    <property type="entry name" value="TPR-like_helical_dom_sf"/>
</dbReference>
<feature type="compositionally biased region" description="Basic residues" evidence="2">
    <location>
        <begin position="197"/>
        <end position="207"/>
    </location>
</feature>
<dbReference type="Pfam" id="PF03445">
    <property type="entry name" value="DUF294"/>
    <property type="match status" value="1"/>
</dbReference>
<name>A0A9J7M3N2_BRAFL</name>
<dbReference type="InterPro" id="IPR019734">
    <property type="entry name" value="TPR_rpt"/>
</dbReference>
<accession>A0A9J7M3N2</accession>
<feature type="repeat" description="TPR" evidence="1">
    <location>
        <begin position="1356"/>
        <end position="1389"/>
    </location>
</feature>
<feature type="domain" description="Protein-PII uridylyltransferase N-terminal" evidence="3">
    <location>
        <begin position="407"/>
        <end position="502"/>
    </location>
</feature>
<dbReference type="RefSeq" id="XP_035694151.1">
    <property type="nucleotide sequence ID" value="XM_035838258.1"/>
</dbReference>
<feature type="repeat" description="TPR" evidence="1">
    <location>
        <begin position="1268"/>
        <end position="1301"/>
    </location>
</feature>
<dbReference type="Gene3D" id="1.25.40.10">
    <property type="entry name" value="Tetratricopeptide repeat domain"/>
    <property type="match status" value="6"/>
</dbReference>
<dbReference type="Pfam" id="PF13424">
    <property type="entry name" value="TPR_12"/>
    <property type="match status" value="4"/>
</dbReference>
<feature type="repeat" description="TPR" evidence="1">
    <location>
        <begin position="960"/>
        <end position="993"/>
    </location>
</feature>
<evidence type="ECO:0000313" key="4">
    <source>
        <dbReference type="Proteomes" id="UP000001554"/>
    </source>
</evidence>
<proteinExistence type="predicted"/>
<keyword evidence="4" id="KW-1185">Reference proteome</keyword>
<dbReference type="SMART" id="SM00028">
    <property type="entry name" value="TPR"/>
    <property type="match status" value="16"/>
</dbReference>